<dbReference type="EMBL" id="SDWU01000005">
    <property type="protein sequence ID" value="RYC03347.1"/>
    <property type="molecule type" value="Genomic_DNA"/>
</dbReference>
<dbReference type="Pfam" id="PF13520">
    <property type="entry name" value="AA_permease_2"/>
    <property type="match status" value="1"/>
</dbReference>
<sequence>MSVGDVSKRILLGRKLRSSQLGETLLPKRIALPVFASDALSSVAYAPDEVFIMLAIAGASTYVWSWKIGLAVAVVMLTVIASYRQTVHAYPSGGGDYEVATVNLGRNAGVTVASALLVDYVLTVAVSISSASQYAAGAIPPLIGHEATVGVIAVALLTAMNLRGVRESGSFFAVPTYLFMVAILGMCAYGLMRLLAGDLPDAESADLQIVPQAGWEEPLTQIGLMFLLARAFSSGCAALTGVEAISNGVPAFRKPKSRNAATTLLLLGLIAITMMMSVIVLAKQMTIRYVDPHHLEQLRTSSGAVPEGYEQHPVISQIAAGVFDHFPPGFYFVVTVTGIILVLAANTAFNGFPVLGSILAQDGLAPRSLGSRGDRLAYSNGIVFLAAMSMLLIWVFDAETTKLIQLYIVGVFVSFNLSQLGMIRHWTRHLRTESDPAVRRRMMRSRAINTFGLGMTAVVLVIVLVTKFLAGAWITILAMGFFFVLMQAIGRHYARVELELAADEQDKIMPTRVHAIVLASKLHKPTLRALAFARATRPNVLEAIYVSIDPRATNRLLEEWDERHLDIPLKVLHSPYREVVRPIVEYTQEIRRASPRGVVAVYIPEYVVGRWWEQLLHNQTALRLKGRLLFTPGVMVISVPYQLRSSQVAQERGRLDDARVHAGDLRRGRVGNRDTDRKIDDV</sequence>
<dbReference type="AlphaFoldDB" id="A0A4V1RMS2"/>
<dbReference type="PANTHER" id="PTHR47704:SF1">
    <property type="entry name" value="POTASSIUM TRANSPORTER KIMA"/>
    <property type="match status" value="1"/>
</dbReference>
<feature type="transmembrane region" description="Helical" evidence="5">
    <location>
        <begin position="263"/>
        <end position="282"/>
    </location>
</feature>
<comment type="subcellular location">
    <subcellularLocation>
        <location evidence="1">Membrane</location>
        <topology evidence="1">Multi-pass membrane protein</topology>
    </subcellularLocation>
</comment>
<keyword evidence="4 5" id="KW-0472">Membrane</keyword>
<dbReference type="InterPro" id="IPR053153">
    <property type="entry name" value="APC_K+_Transporter"/>
</dbReference>
<dbReference type="OrthoDB" id="9759676at2"/>
<name>A0A4V1RMS2_9ACTN</name>
<dbReference type="InterPro" id="IPR002293">
    <property type="entry name" value="AA/rel_permease1"/>
</dbReference>
<organism evidence="6 7">
    <name type="scientific">Nocardioides ganghwensis</name>
    <dbReference type="NCBI Taxonomy" id="252230"/>
    <lineage>
        <taxon>Bacteria</taxon>
        <taxon>Bacillati</taxon>
        <taxon>Actinomycetota</taxon>
        <taxon>Actinomycetes</taxon>
        <taxon>Propionibacteriales</taxon>
        <taxon>Nocardioidaceae</taxon>
        <taxon>Nocardioides</taxon>
    </lineage>
</organism>
<feature type="transmembrane region" description="Helical" evidence="5">
    <location>
        <begin position="171"/>
        <end position="192"/>
    </location>
</feature>
<evidence type="ECO:0000313" key="6">
    <source>
        <dbReference type="EMBL" id="RYC03347.1"/>
    </source>
</evidence>
<dbReference type="Proteomes" id="UP000293291">
    <property type="component" value="Unassembled WGS sequence"/>
</dbReference>
<dbReference type="GO" id="GO:0016020">
    <property type="term" value="C:membrane"/>
    <property type="evidence" value="ECO:0007669"/>
    <property type="project" value="UniProtKB-SubCell"/>
</dbReference>
<reference evidence="6 7" key="1">
    <citation type="submission" date="2019-01" db="EMBL/GenBank/DDBJ databases">
        <title>Novel species of Nocardioides.</title>
        <authorList>
            <person name="Liu Q."/>
            <person name="Xin Y.-H."/>
        </authorList>
    </citation>
    <scope>NUCLEOTIDE SEQUENCE [LARGE SCALE GENOMIC DNA]</scope>
    <source>
        <strain evidence="6 7">CGMCC 4.6875</strain>
    </source>
</reference>
<gene>
    <name evidence="6" type="ORF">EUA07_04950</name>
</gene>
<dbReference type="PANTHER" id="PTHR47704">
    <property type="entry name" value="POTASSIUM TRANSPORTER KIMA"/>
    <property type="match status" value="1"/>
</dbReference>
<feature type="transmembrane region" description="Helical" evidence="5">
    <location>
        <begin position="402"/>
        <end position="426"/>
    </location>
</feature>
<feature type="transmembrane region" description="Helical" evidence="5">
    <location>
        <begin position="471"/>
        <end position="490"/>
    </location>
</feature>
<accession>A0A4V1RMS2</accession>
<evidence type="ECO:0000313" key="7">
    <source>
        <dbReference type="Proteomes" id="UP000293291"/>
    </source>
</evidence>
<evidence type="ECO:0000256" key="2">
    <source>
        <dbReference type="ARBA" id="ARBA00022692"/>
    </source>
</evidence>
<feature type="transmembrane region" description="Helical" evidence="5">
    <location>
        <begin position="134"/>
        <end position="159"/>
    </location>
</feature>
<keyword evidence="3 5" id="KW-1133">Transmembrane helix</keyword>
<keyword evidence="2 5" id="KW-0812">Transmembrane</keyword>
<feature type="transmembrane region" description="Helical" evidence="5">
    <location>
        <begin position="63"/>
        <end position="83"/>
    </location>
</feature>
<dbReference type="GO" id="GO:0022857">
    <property type="term" value="F:transmembrane transporter activity"/>
    <property type="evidence" value="ECO:0007669"/>
    <property type="project" value="InterPro"/>
</dbReference>
<evidence type="ECO:0000256" key="1">
    <source>
        <dbReference type="ARBA" id="ARBA00004141"/>
    </source>
</evidence>
<dbReference type="Gene3D" id="1.20.1740.10">
    <property type="entry name" value="Amino acid/polyamine transporter I"/>
    <property type="match status" value="1"/>
</dbReference>
<evidence type="ECO:0000256" key="4">
    <source>
        <dbReference type="ARBA" id="ARBA00023136"/>
    </source>
</evidence>
<protein>
    <submittedName>
        <fullName evidence="6">APC family permease</fullName>
    </submittedName>
</protein>
<evidence type="ECO:0000256" key="3">
    <source>
        <dbReference type="ARBA" id="ARBA00022989"/>
    </source>
</evidence>
<feature type="transmembrane region" description="Helical" evidence="5">
    <location>
        <begin position="376"/>
        <end position="396"/>
    </location>
</feature>
<feature type="transmembrane region" description="Helical" evidence="5">
    <location>
        <begin position="447"/>
        <end position="465"/>
    </location>
</feature>
<comment type="caution">
    <text evidence="6">The sequence shown here is derived from an EMBL/GenBank/DDBJ whole genome shotgun (WGS) entry which is preliminary data.</text>
</comment>
<proteinExistence type="predicted"/>
<feature type="transmembrane region" description="Helical" evidence="5">
    <location>
        <begin position="222"/>
        <end position="242"/>
    </location>
</feature>
<evidence type="ECO:0000256" key="5">
    <source>
        <dbReference type="SAM" id="Phobius"/>
    </source>
</evidence>
<dbReference type="RefSeq" id="WP_129453902.1">
    <property type="nucleotide sequence ID" value="NZ_JACXYX010000008.1"/>
</dbReference>
<feature type="transmembrane region" description="Helical" evidence="5">
    <location>
        <begin position="330"/>
        <end position="355"/>
    </location>
</feature>
<feature type="transmembrane region" description="Helical" evidence="5">
    <location>
        <begin position="104"/>
        <end position="128"/>
    </location>
</feature>
<keyword evidence="7" id="KW-1185">Reference proteome</keyword>